<keyword evidence="3" id="KW-1185">Reference proteome</keyword>
<feature type="region of interest" description="Disordered" evidence="1">
    <location>
        <begin position="40"/>
        <end position="69"/>
    </location>
</feature>
<evidence type="ECO:0000313" key="2">
    <source>
        <dbReference type="EMBL" id="KAJ7325863.1"/>
    </source>
</evidence>
<name>A0AAD6ZKF5_9AGAR</name>
<gene>
    <name evidence="2" type="ORF">DFH08DRAFT_886315</name>
</gene>
<dbReference type="EMBL" id="JARIHO010000043">
    <property type="protein sequence ID" value="KAJ7325863.1"/>
    <property type="molecule type" value="Genomic_DNA"/>
</dbReference>
<sequence length="279" mass="31568">MASMSNTVPLLTTHNLQHEDRARLIRSTRKIGDVVGEIPHVVDPSSFTPSHPTKQKHAKLPPRSLPLPPSDARPLLYIRVPDAPPDPELPTPAPSPTLTVFLNLRSATARDDTTRRRRMAKLRRTLGANVPTDLVFPPENTNDIRYRRLTSRTLPQAPDRKSRAESKRMSIASNSSRGKRASRAQTETDPISRGWVWVGKREDIPVDVQARIKRSRMDSGLPFDWSSVDRFRNVGEEGRPTLQFRRPLHRREVGWSGEWAGAAQNMDQVVEQLRGLKVK</sequence>
<organism evidence="2 3">
    <name type="scientific">Mycena albidolilacea</name>
    <dbReference type="NCBI Taxonomy" id="1033008"/>
    <lineage>
        <taxon>Eukaryota</taxon>
        <taxon>Fungi</taxon>
        <taxon>Dikarya</taxon>
        <taxon>Basidiomycota</taxon>
        <taxon>Agaricomycotina</taxon>
        <taxon>Agaricomycetes</taxon>
        <taxon>Agaricomycetidae</taxon>
        <taxon>Agaricales</taxon>
        <taxon>Marasmiineae</taxon>
        <taxon>Mycenaceae</taxon>
        <taxon>Mycena</taxon>
    </lineage>
</organism>
<comment type="caution">
    <text evidence="2">The sequence shown here is derived from an EMBL/GenBank/DDBJ whole genome shotgun (WGS) entry which is preliminary data.</text>
</comment>
<protein>
    <submittedName>
        <fullName evidence="2">Uncharacterized protein</fullName>
    </submittedName>
</protein>
<dbReference type="Proteomes" id="UP001218218">
    <property type="component" value="Unassembled WGS sequence"/>
</dbReference>
<evidence type="ECO:0000313" key="3">
    <source>
        <dbReference type="Proteomes" id="UP001218218"/>
    </source>
</evidence>
<dbReference type="AlphaFoldDB" id="A0AAD6ZKF5"/>
<accession>A0AAD6ZKF5</accession>
<feature type="region of interest" description="Disordered" evidence="1">
    <location>
        <begin position="150"/>
        <end position="188"/>
    </location>
</feature>
<feature type="compositionally biased region" description="Basic and acidic residues" evidence="1">
    <location>
        <begin position="158"/>
        <end position="168"/>
    </location>
</feature>
<evidence type="ECO:0000256" key="1">
    <source>
        <dbReference type="SAM" id="MobiDB-lite"/>
    </source>
</evidence>
<proteinExistence type="predicted"/>
<reference evidence="2" key="1">
    <citation type="submission" date="2023-03" db="EMBL/GenBank/DDBJ databases">
        <title>Massive genome expansion in bonnet fungi (Mycena s.s.) driven by repeated elements and novel gene families across ecological guilds.</title>
        <authorList>
            <consortium name="Lawrence Berkeley National Laboratory"/>
            <person name="Harder C.B."/>
            <person name="Miyauchi S."/>
            <person name="Viragh M."/>
            <person name="Kuo A."/>
            <person name="Thoen E."/>
            <person name="Andreopoulos B."/>
            <person name="Lu D."/>
            <person name="Skrede I."/>
            <person name="Drula E."/>
            <person name="Henrissat B."/>
            <person name="Morin E."/>
            <person name="Kohler A."/>
            <person name="Barry K."/>
            <person name="LaButti K."/>
            <person name="Morin E."/>
            <person name="Salamov A."/>
            <person name="Lipzen A."/>
            <person name="Mereny Z."/>
            <person name="Hegedus B."/>
            <person name="Baldrian P."/>
            <person name="Stursova M."/>
            <person name="Weitz H."/>
            <person name="Taylor A."/>
            <person name="Grigoriev I.V."/>
            <person name="Nagy L.G."/>
            <person name="Martin F."/>
            <person name="Kauserud H."/>
        </authorList>
    </citation>
    <scope>NUCLEOTIDE SEQUENCE</scope>
    <source>
        <strain evidence="2">CBHHK002</strain>
    </source>
</reference>